<evidence type="ECO:0000256" key="2">
    <source>
        <dbReference type="ARBA" id="ARBA00011903"/>
    </source>
</evidence>
<dbReference type="InterPro" id="IPR025669">
    <property type="entry name" value="AAA_dom"/>
</dbReference>
<dbReference type="Pfam" id="PF13614">
    <property type="entry name" value="AAA_31"/>
    <property type="match status" value="1"/>
</dbReference>
<dbReference type="InterPro" id="IPR050445">
    <property type="entry name" value="Bact_polysacc_biosynth/exp"/>
</dbReference>
<dbReference type="Proteomes" id="UP000621560">
    <property type="component" value="Unassembled WGS sequence"/>
</dbReference>
<dbReference type="InterPro" id="IPR027417">
    <property type="entry name" value="P-loop_NTPase"/>
</dbReference>
<dbReference type="PANTHER" id="PTHR32309">
    <property type="entry name" value="TYROSINE-PROTEIN KINASE"/>
    <property type="match status" value="1"/>
</dbReference>
<sequence length="231" mass="25273">MSRTKRRWPLITESNPQSPISEAYKMLRTNVAFSNLDDEIRTIMVTSSTMGEGKSTTSANIAVTYAQAHRTVLLIDADMRKPTQHHIFDVSNRGGLTSVLSQQQELKDALLTTSIAGLSILPSGPIPPNPSEMLVSRRMNALLETASRLYDVVIIDTPPIMMVTDAQIVASKCDGVVLVIDSGHVKRESARKAKASLEHVNARLLGVVLNNVKRSKAESYYAYYGEQAGSS</sequence>
<keyword evidence="6" id="KW-0067">ATP-binding</keyword>
<comment type="catalytic activity">
    <reaction evidence="8">
        <text>L-tyrosyl-[protein] + ATP = O-phospho-L-tyrosyl-[protein] + ADP + H(+)</text>
        <dbReference type="Rhea" id="RHEA:10596"/>
        <dbReference type="Rhea" id="RHEA-COMP:10136"/>
        <dbReference type="Rhea" id="RHEA-COMP:20101"/>
        <dbReference type="ChEBI" id="CHEBI:15378"/>
        <dbReference type="ChEBI" id="CHEBI:30616"/>
        <dbReference type="ChEBI" id="CHEBI:46858"/>
        <dbReference type="ChEBI" id="CHEBI:61978"/>
        <dbReference type="ChEBI" id="CHEBI:456216"/>
        <dbReference type="EC" id="2.7.10.2"/>
    </reaction>
</comment>
<dbReference type="RefSeq" id="WP_190921678.1">
    <property type="nucleotide sequence ID" value="NZ_JACXIZ010000077.1"/>
</dbReference>
<keyword evidence="4" id="KW-0547">Nucleotide-binding</keyword>
<dbReference type="CDD" id="cd05387">
    <property type="entry name" value="BY-kinase"/>
    <property type="match status" value="1"/>
</dbReference>
<dbReference type="GO" id="GO:0042802">
    <property type="term" value="F:identical protein binding"/>
    <property type="evidence" value="ECO:0007669"/>
    <property type="project" value="UniProtKB-ARBA"/>
</dbReference>
<proteinExistence type="inferred from homology"/>
<keyword evidence="7" id="KW-0829">Tyrosine-protein kinase</keyword>
<dbReference type="InterPro" id="IPR005702">
    <property type="entry name" value="Wzc-like_C"/>
</dbReference>
<dbReference type="PANTHER" id="PTHR32309:SF13">
    <property type="entry name" value="FERRIC ENTEROBACTIN TRANSPORT PROTEIN FEPE"/>
    <property type="match status" value="1"/>
</dbReference>
<keyword evidence="5" id="KW-0418">Kinase</keyword>
<evidence type="ECO:0000313" key="10">
    <source>
        <dbReference type="EMBL" id="MBD2848583.1"/>
    </source>
</evidence>
<dbReference type="SUPFAM" id="SSF52540">
    <property type="entry name" value="P-loop containing nucleoside triphosphate hydrolases"/>
    <property type="match status" value="1"/>
</dbReference>
<evidence type="ECO:0000256" key="8">
    <source>
        <dbReference type="ARBA" id="ARBA00051245"/>
    </source>
</evidence>
<evidence type="ECO:0000256" key="5">
    <source>
        <dbReference type="ARBA" id="ARBA00022777"/>
    </source>
</evidence>
<evidence type="ECO:0000256" key="6">
    <source>
        <dbReference type="ARBA" id="ARBA00022840"/>
    </source>
</evidence>
<dbReference type="AlphaFoldDB" id="A0A927GUE3"/>
<dbReference type="Gene3D" id="3.40.50.300">
    <property type="entry name" value="P-loop containing nucleotide triphosphate hydrolases"/>
    <property type="match status" value="1"/>
</dbReference>
<comment type="similarity">
    <text evidence="1">Belongs to the CpsD/CapB family.</text>
</comment>
<dbReference type="GO" id="GO:0005524">
    <property type="term" value="F:ATP binding"/>
    <property type="evidence" value="ECO:0007669"/>
    <property type="project" value="UniProtKB-KW"/>
</dbReference>
<evidence type="ECO:0000256" key="3">
    <source>
        <dbReference type="ARBA" id="ARBA00022679"/>
    </source>
</evidence>
<evidence type="ECO:0000313" key="11">
    <source>
        <dbReference type="Proteomes" id="UP000621560"/>
    </source>
</evidence>
<keyword evidence="11" id="KW-1185">Reference proteome</keyword>
<name>A0A927GUE3_9BACL</name>
<reference evidence="10" key="1">
    <citation type="submission" date="2020-09" db="EMBL/GenBank/DDBJ databases">
        <title>A novel bacterium of genus Paenibacillus, isolated from South China Sea.</title>
        <authorList>
            <person name="Huang H."/>
            <person name="Mo K."/>
            <person name="Hu Y."/>
        </authorList>
    </citation>
    <scope>NUCLEOTIDE SEQUENCE</scope>
    <source>
        <strain evidence="10">IB182496</strain>
    </source>
</reference>
<accession>A0A927GUE3</accession>
<feature type="domain" description="AAA" evidence="9">
    <location>
        <begin position="41"/>
        <end position="184"/>
    </location>
</feature>
<comment type="caution">
    <text evidence="10">The sequence shown here is derived from an EMBL/GenBank/DDBJ whole genome shotgun (WGS) entry which is preliminary data.</text>
</comment>
<dbReference type="NCBIfam" id="TIGR01007">
    <property type="entry name" value="eps_fam"/>
    <property type="match status" value="1"/>
</dbReference>
<gene>
    <name evidence="10" type="ORF">IDH44_25675</name>
</gene>
<evidence type="ECO:0000259" key="9">
    <source>
        <dbReference type="Pfam" id="PF13614"/>
    </source>
</evidence>
<dbReference type="GO" id="GO:0005886">
    <property type="term" value="C:plasma membrane"/>
    <property type="evidence" value="ECO:0007669"/>
    <property type="project" value="TreeGrafter"/>
</dbReference>
<organism evidence="10 11">
    <name type="scientific">Paenibacillus sabuli</name>
    <dbReference type="NCBI Taxonomy" id="2772509"/>
    <lineage>
        <taxon>Bacteria</taxon>
        <taxon>Bacillati</taxon>
        <taxon>Bacillota</taxon>
        <taxon>Bacilli</taxon>
        <taxon>Bacillales</taxon>
        <taxon>Paenibacillaceae</taxon>
        <taxon>Paenibacillus</taxon>
    </lineage>
</organism>
<dbReference type="EC" id="2.7.10.2" evidence="2"/>
<protein>
    <recommendedName>
        <fullName evidence="2">non-specific protein-tyrosine kinase</fullName>
        <ecNumber evidence="2">2.7.10.2</ecNumber>
    </recommendedName>
</protein>
<evidence type="ECO:0000256" key="4">
    <source>
        <dbReference type="ARBA" id="ARBA00022741"/>
    </source>
</evidence>
<keyword evidence="3 10" id="KW-0808">Transferase</keyword>
<dbReference type="GO" id="GO:0004715">
    <property type="term" value="F:non-membrane spanning protein tyrosine kinase activity"/>
    <property type="evidence" value="ECO:0007669"/>
    <property type="project" value="UniProtKB-EC"/>
</dbReference>
<dbReference type="FunFam" id="3.40.50.300:FF:000527">
    <property type="entry name" value="Tyrosine-protein kinase etk"/>
    <property type="match status" value="1"/>
</dbReference>
<evidence type="ECO:0000256" key="7">
    <source>
        <dbReference type="ARBA" id="ARBA00023137"/>
    </source>
</evidence>
<evidence type="ECO:0000256" key="1">
    <source>
        <dbReference type="ARBA" id="ARBA00007316"/>
    </source>
</evidence>
<dbReference type="EMBL" id="JACXIZ010000077">
    <property type="protein sequence ID" value="MBD2848583.1"/>
    <property type="molecule type" value="Genomic_DNA"/>
</dbReference>